<evidence type="ECO:0000256" key="3">
    <source>
        <dbReference type="ARBA" id="ARBA00022475"/>
    </source>
</evidence>
<dbReference type="Proteomes" id="UP000199695">
    <property type="component" value="Unassembled WGS sequence"/>
</dbReference>
<keyword evidence="6 7" id="KW-0472">Membrane</keyword>
<proteinExistence type="inferred from homology"/>
<evidence type="ECO:0000256" key="4">
    <source>
        <dbReference type="ARBA" id="ARBA00022692"/>
    </source>
</evidence>
<evidence type="ECO:0000313" key="10">
    <source>
        <dbReference type="Proteomes" id="UP000199695"/>
    </source>
</evidence>
<name>A0A1H8AJ21_9BACL</name>
<dbReference type="GO" id="GO:0005886">
    <property type="term" value="C:plasma membrane"/>
    <property type="evidence" value="ECO:0007669"/>
    <property type="project" value="UniProtKB-SubCell"/>
</dbReference>
<feature type="transmembrane region" description="Helical" evidence="7">
    <location>
        <begin position="132"/>
        <end position="153"/>
    </location>
</feature>
<dbReference type="EMBL" id="FOCQ01000001">
    <property type="protein sequence ID" value="SEM70710.1"/>
    <property type="molecule type" value="Genomic_DNA"/>
</dbReference>
<dbReference type="GO" id="GO:0055085">
    <property type="term" value="P:transmembrane transport"/>
    <property type="evidence" value="ECO:0007669"/>
    <property type="project" value="InterPro"/>
</dbReference>
<accession>A0A1H8AJ21</accession>
<dbReference type="AlphaFoldDB" id="A0A1H8AJ21"/>
<evidence type="ECO:0000256" key="6">
    <source>
        <dbReference type="ARBA" id="ARBA00023136"/>
    </source>
</evidence>
<dbReference type="InterPro" id="IPR035906">
    <property type="entry name" value="MetI-like_sf"/>
</dbReference>
<keyword evidence="9" id="KW-0762">Sugar transport</keyword>
<comment type="subcellular location">
    <subcellularLocation>
        <location evidence="1 7">Cell membrane</location>
        <topology evidence="1 7">Multi-pass membrane protein</topology>
    </subcellularLocation>
</comment>
<evidence type="ECO:0000256" key="1">
    <source>
        <dbReference type="ARBA" id="ARBA00004651"/>
    </source>
</evidence>
<dbReference type="Gene3D" id="1.10.3720.10">
    <property type="entry name" value="MetI-like"/>
    <property type="match status" value="1"/>
</dbReference>
<organism evidence="9 10">
    <name type="scientific">Lihuaxuella thermophila</name>
    <dbReference type="NCBI Taxonomy" id="1173111"/>
    <lineage>
        <taxon>Bacteria</taxon>
        <taxon>Bacillati</taxon>
        <taxon>Bacillota</taxon>
        <taxon>Bacilli</taxon>
        <taxon>Bacillales</taxon>
        <taxon>Thermoactinomycetaceae</taxon>
        <taxon>Lihuaxuella</taxon>
    </lineage>
</organism>
<dbReference type="PANTHER" id="PTHR43744:SF12">
    <property type="entry name" value="ABC TRANSPORTER PERMEASE PROTEIN MG189-RELATED"/>
    <property type="match status" value="1"/>
</dbReference>
<dbReference type="SUPFAM" id="SSF161098">
    <property type="entry name" value="MetI-like"/>
    <property type="match status" value="1"/>
</dbReference>
<reference evidence="9 10" key="1">
    <citation type="submission" date="2016-10" db="EMBL/GenBank/DDBJ databases">
        <authorList>
            <person name="de Groot N.N."/>
        </authorList>
    </citation>
    <scope>NUCLEOTIDE SEQUENCE [LARGE SCALE GENOMIC DNA]</scope>
    <source>
        <strain evidence="9 10">DSM 46701</strain>
    </source>
</reference>
<comment type="similarity">
    <text evidence="7">Belongs to the binding-protein-dependent transport system permease family.</text>
</comment>
<feature type="domain" description="ABC transmembrane type-1" evidence="8">
    <location>
        <begin position="64"/>
        <end position="253"/>
    </location>
</feature>
<keyword evidence="2 7" id="KW-0813">Transport</keyword>
<dbReference type="PROSITE" id="PS50928">
    <property type="entry name" value="ABC_TM1"/>
    <property type="match status" value="1"/>
</dbReference>
<evidence type="ECO:0000256" key="5">
    <source>
        <dbReference type="ARBA" id="ARBA00022989"/>
    </source>
</evidence>
<dbReference type="CDD" id="cd06261">
    <property type="entry name" value="TM_PBP2"/>
    <property type="match status" value="1"/>
</dbReference>
<gene>
    <name evidence="9" type="ORF">SAMN05444955_101183</name>
</gene>
<feature type="transmembrane region" description="Helical" evidence="7">
    <location>
        <begin position="68"/>
        <end position="92"/>
    </location>
</feature>
<evidence type="ECO:0000259" key="8">
    <source>
        <dbReference type="PROSITE" id="PS50928"/>
    </source>
</evidence>
<sequence>MKWIYRFLSICLALIFLVPVIWMLAVSVKVEGFKLDSVFDWFLPPYSLDSYKKVLAQTPLLTWTGNSFIVATATTALVVLLSSMAAFALSVLRFRFKRLVYMIVLAGLMVPGEATIIPLYQVVKDLHLLDSYSGLILPAIASPFAVVVLKSFYDALPGELLESAELDGAGLWTIYSRIVLPLTKPAMSSIAILTFIGSWNSFLWPYLCVSSSELFTLPIGVPTLMSGYTRDYVIPMTVNSLSSIPIILLFLIFEKQIVKGVSLTGLKG</sequence>
<dbReference type="PANTHER" id="PTHR43744">
    <property type="entry name" value="ABC TRANSPORTER PERMEASE PROTEIN MG189-RELATED-RELATED"/>
    <property type="match status" value="1"/>
</dbReference>
<dbReference type="STRING" id="1173111.SAMN05444955_101183"/>
<dbReference type="InterPro" id="IPR000515">
    <property type="entry name" value="MetI-like"/>
</dbReference>
<feature type="transmembrane region" description="Helical" evidence="7">
    <location>
        <begin position="99"/>
        <end position="120"/>
    </location>
</feature>
<keyword evidence="10" id="KW-1185">Reference proteome</keyword>
<dbReference type="RefSeq" id="WP_089964484.1">
    <property type="nucleotide sequence ID" value="NZ_FOCQ01000001.1"/>
</dbReference>
<evidence type="ECO:0000313" key="9">
    <source>
        <dbReference type="EMBL" id="SEM70710.1"/>
    </source>
</evidence>
<evidence type="ECO:0000256" key="7">
    <source>
        <dbReference type="RuleBase" id="RU363032"/>
    </source>
</evidence>
<feature type="transmembrane region" description="Helical" evidence="7">
    <location>
        <begin position="232"/>
        <end position="253"/>
    </location>
</feature>
<protein>
    <submittedName>
        <fullName evidence="9">Multiple sugar transport system permease protein</fullName>
    </submittedName>
</protein>
<keyword evidence="3" id="KW-1003">Cell membrane</keyword>
<dbReference type="OrthoDB" id="9771544at2"/>
<keyword evidence="5 7" id="KW-1133">Transmembrane helix</keyword>
<keyword evidence="4 7" id="KW-0812">Transmembrane</keyword>
<evidence type="ECO:0000256" key="2">
    <source>
        <dbReference type="ARBA" id="ARBA00022448"/>
    </source>
</evidence>
<dbReference type="Pfam" id="PF00528">
    <property type="entry name" value="BPD_transp_1"/>
    <property type="match status" value="1"/>
</dbReference>